<feature type="transmembrane region" description="Helical" evidence="1">
    <location>
        <begin position="214"/>
        <end position="237"/>
    </location>
</feature>
<feature type="transmembrane region" description="Helical" evidence="1">
    <location>
        <begin position="76"/>
        <end position="99"/>
    </location>
</feature>
<feature type="transmembrane region" description="Helical" evidence="1">
    <location>
        <begin position="50"/>
        <end position="70"/>
    </location>
</feature>
<evidence type="ECO:0000313" key="2">
    <source>
        <dbReference type="EMBL" id="KAJ8945267.1"/>
    </source>
</evidence>
<evidence type="ECO:0000256" key="1">
    <source>
        <dbReference type="SAM" id="Phobius"/>
    </source>
</evidence>
<reference evidence="2" key="1">
    <citation type="journal article" date="2023" name="Insect Mol. Biol.">
        <title>Genome sequencing provides insights into the evolution of gene families encoding plant cell wall-degrading enzymes in longhorned beetles.</title>
        <authorList>
            <person name="Shin N.R."/>
            <person name="Okamura Y."/>
            <person name="Kirsch R."/>
            <person name="Pauchet Y."/>
        </authorList>
    </citation>
    <scope>NUCLEOTIDE SEQUENCE</scope>
    <source>
        <strain evidence="2">AMC_N1</strain>
    </source>
</reference>
<gene>
    <name evidence="2" type="ORF">NQ318_016689</name>
</gene>
<keyword evidence="1" id="KW-1133">Transmembrane helix</keyword>
<name>A0AAV8Y1K8_9CUCU</name>
<evidence type="ECO:0008006" key="4">
    <source>
        <dbReference type="Google" id="ProtNLM"/>
    </source>
</evidence>
<proteinExistence type="predicted"/>
<dbReference type="EMBL" id="JAPWTK010000223">
    <property type="protein sequence ID" value="KAJ8945267.1"/>
    <property type="molecule type" value="Genomic_DNA"/>
</dbReference>
<comment type="caution">
    <text evidence="2">The sequence shown here is derived from an EMBL/GenBank/DDBJ whole genome shotgun (WGS) entry which is preliminary data.</text>
</comment>
<evidence type="ECO:0000313" key="3">
    <source>
        <dbReference type="Proteomes" id="UP001162162"/>
    </source>
</evidence>
<feature type="transmembrane region" description="Helical" evidence="1">
    <location>
        <begin position="106"/>
        <end position="128"/>
    </location>
</feature>
<keyword evidence="1" id="KW-0472">Membrane</keyword>
<accession>A0AAV8Y1K8</accession>
<organism evidence="2 3">
    <name type="scientific">Aromia moschata</name>
    <dbReference type="NCBI Taxonomy" id="1265417"/>
    <lineage>
        <taxon>Eukaryota</taxon>
        <taxon>Metazoa</taxon>
        <taxon>Ecdysozoa</taxon>
        <taxon>Arthropoda</taxon>
        <taxon>Hexapoda</taxon>
        <taxon>Insecta</taxon>
        <taxon>Pterygota</taxon>
        <taxon>Neoptera</taxon>
        <taxon>Endopterygota</taxon>
        <taxon>Coleoptera</taxon>
        <taxon>Polyphaga</taxon>
        <taxon>Cucujiformia</taxon>
        <taxon>Chrysomeloidea</taxon>
        <taxon>Cerambycidae</taxon>
        <taxon>Cerambycinae</taxon>
        <taxon>Callichromatini</taxon>
        <taxon>Aromia</taxon>
    </lineage>
</organism>
<keyword evidence="1" id="KW-0812">Transmembrane</keyword>
<sequence>MQGCRAAVDYSQIQPAVHLRGGGGGALQLPARPDPNSLSTLRVSGPRMKFVLTVVWSDIMLTVTSPSLLIELSPNSVALIFGLFLLPLPCFTLLFLFVVAPALVEFFFLFFLLALFCFTGLALVSVAVDVEFVPSCSDAVPAFEIRMKEGSLLSLSEIELTQQVEISSDDENRHKMFTLPSDRSPPSTSNCTEALAICNCPILLVILSFVRWDFLFTLFFFFPFPLPLPFPLFLFLLSTDWSFTRTGSFTINLEQIAPVVKEKSVPK</sequence>
<dbReference type="AlphaFoldDB" id="A0AAV8Y1K8"/>
<protein>
    <recommendedName>
        <fullName evidence="4">Transmembrane protein</fullName>
    </recommendedName>
</protein>
<dbReference type="Proteomes" id="UP001162162">
    <property type="component" value="Unassembled WGS sequence"/>
</dbReference>
<keyword evidence="3" id="KW-1185">Reference proteome</keyword>